<feature type="region of interest" description="Disordered" evidence="1">
    <location>
        <begin position="56"/>
        <end position="125"/>
    </location>
</feature>
<dbReference type="EMBL" id="KK583226">
    <property type="protein sequence ID" value="KDO26220.1"/>
    <property type="molecule type" value="Genomic_DNA"/>
</dbReference>
<dbReference type="OMA" id="MANRAYK"/>
<name>A0A067CAP6_SAPPC</name>
<keyword evidence="3" id="KW-1185">Reference proteome</keyword>
<dbReference type="VEuPathDB" id="FungiDB:SPRG_08582"/>
<sequence length="244" mass="27514">MTTADFEAQAQRPRKKVDAEKARMRNKAYYAANKEKIAAKKKAYRAANTEAIAANRKALYEKNREREREQSKEYRQGHKKATQASSKSWHAANRAYKNARDQAHRARKKALAAGETPPPMPKLVDFRTRASGSVGTKPSMGVATLESDLSDEDDHVPHPLAVASKPIVMVSFTDENPFNMRKRGPEPCCDECALFQPNALTSATNTVLLAGTYQCTFCRDWTYYRLHRKHKRTRADARLDALTA</sequence>
<evidence type="ECO:0000256" key="1">
    <source>
        <dbReference type="SAM" id="MobiDB-lite"/>
    </source>
</evidence>
<dbReference type="RefSeq" id="XP_012203212.1">
    <property type="nucleotide sequence ID" value="XM_012347822.1"/>
</dbReference>
<dbReference type="GeneID" id="24130796"/>
<feature type="compositionally biased region" description="Basic and acidic residues" evidence="1">
    <location>
        <begin position="58"/>
        <end position="76"/>
    </location>
</feature>
<dbReference type="OrthoDB" id="10417069at2759"/>
<proteinExistence type="predicted"/>
<organism evidence="2 3">
    <name type="scientific">Saprolegnia parasitica (strain CBS 223.65)</name>
    <dbReference type="NCBI Taxonomy" id="695850"/>
    <lineage>
        <taxon>Eukaryota</taxon>
        <taxon>Sar</taxon>
        <taxon>Stramenopiles</taxon>
        <taxon>Oomycota</taxon>
        <taxon>Saprolegniomycetes</taxon>
        <taxon>Saprolegniales</taxon>
        <taxon>Saprolegniaceae</taxon>
        <taxon>Saprolegnia</taxon>
    </lineage>
</organism>
<protein>
    <submittedName>
        <fullName evidence="2">Uncharacterized protein</fullName>
    </submittedName>
</protein>
<evidence type="ECO:0000313" key="3">
    <source>
        <dbReference type="Proteomes" id="UP000030745"/>
    </source>
</evidence>
<dbReference type="KEGG" id="spar:SPRG_08582"/>
<feature type="region of interest" description="Disordered" evidence="1">
    <location>
        <begin position="1"/>
        <end position="21"/>
    </location>
</feature>
<reference evidence="2 3" key="1">
    <citation type="journal article" date="2013" name="PLoS Genet.">
        <title>Distinctive expansion of potential virulence genes in the genome of the oomycete fish pathogen Saprolegnia parasitica.</title>
        <authorList>
            <person name="Jiang R.H."/>
            <person name="de Bruijn I."/>
            <person name="Haas B.J."/>
            <person name="Belmonte R."/>
            <person name="Lobach L."/>
            <person name="Christie J."/>
            <person name="van den Ackerveken G."/>
            <person name="Bottin A."/>
            <person name="Bulone V."/>
            <person name="Diaz-Moreno S.M."/>
            <person name="Dumas B."/>
            <person name="Fan L."/>
            <person name="Gaulin E."/>
            <person name="Govers F."/>
            <person name="Grenville-Briggs L.J."/>
            <person name="Horner N.R."/>
            <person name="Levin J.Z."/>
            <person name="Mammella M."/>
            <person name="Meijer H.J."/>
            <person name="Morris P."/>
            <person name="Nusbaum C."/>
            <person name="Oome S."/>
            <person name="Phillips A.J."/>
            <person name="van Rooyen D."/>
            <person name="Rzeszutek E."/>
            <person name="Saraiva M."/>
            <person name="Secombes C.J."/>
            <person name="Seidl M.F."/>
            <person name="Snel B."/>
            <person name="Stassen J.H."/>
            <person name="Sykes S."/>
            <person name="Tripathy S."/>
            <person name="van den Berg H."/>
            <person name="Vega-Arreguin J.C."/>
            <person name="Wawra S."/>
            <person name="Young S.K."/>
            <person name="Zeng Q."/>
            <person name="Dieguez-Uribeondo J."/>
            <person name="Russ C."/>
            <person name="Tyler B.M."/>
            <person name="van West P."/>
        </authorList>
    </citation>
    <scope>NUCLEOTIDE SEQUENCE [LARGE SCALE GENOMIC DNA]</scope>
    <source>
        <strain evidence="2 3">CBS 223.65</strain>
    </source>
</reference>
<dbReference type="AlphaFoldDB" id="A0A067CAP6"/>
<dbReference type="Proteomes" id="UP000030745">
    <property type="component" value="Unassembled WGS sequence"/>
</dbReference>
<accession>A0A067CAP6</accession>
<evidence type="ECO:0000313" key="2">
    <source>
        <dbReference type="EMBL" id="KDO26220.1"/>
    </source>
</evidence>
<gene>
    <name evidence="2" type="ORF">SPRG_08582</name>
</gene>